<accession>A0A2T5LP02</accession>
<dbReference type="VEuPathDB" id="FungiDB:P175DRAFT_0484929"/>
<feature type="transmembrane region" description="Helical" evidence="1">
    <location>
        <begin position="36"/>
        <end position="53"/>
    </location>
</feature>
<comment type="caution">
    <text evidence="2">The sequence shown here is derived from an EMBL/GenBank/DDBJ whole genome shotgun (WGS) entry which is preliminary data.</text>
</comment>
<keyword evidence="1" id="KW-1133">Transmembrane helix</keyword>
<evidence type="ECO:0000313" key="3">
    <source>
        <dbReference type="Proteomes" id="UP000244073"/>
    </source>
</evidence>
<dbReference type="Proteomes" id="UP000244073">
    <property type="component" value="Unassembled WGS sequence"/>
</dbReference>
<organism evidence="2 3">
    <name type="scientific">Aspergillus ochraceoroseus IBT 24754</name>
    <dbReference type="NCBI Taxonomy" id="1392256"/>
    <lineage>
        <taxon>Eukaryota</taxon>
        <taxon>Fungi</taxon>
        <taxon>Dikarya</taxon>
        <taxon>Ascomycota</taxon>
        <taxon>Pezizomycotina</taxon>
        <taxon>Eurotiomycetes</taxon>
        <taxon>Eurotiomycetidae</taxon>
        <taxon>Eurotiales</taxon>
        <taxon>Aspergillaceae</taxon>
        <taxon>Aspergillus</taxon>
        <taxon>Aspergillus subgen. Nidulantes</taxon>
    </lineage>
</organism>
<feature type="transmembrane region" description="Helical" evidence="1">
    <location>
        <begin position="158"/>
        <end position="179"/>
    </location>
</feature>
<keyword evidence="1" id="KW-0472">Membrane</keyword>
<dbReference type="GeneID" id="63812469"/>
<feature type="transmembrane region" description="Helical" evidence="1">
    <location>
        <begin position="243"/>
        <end position="262"/>
    </location>
</feature>
<feature type="transmembrane region" description="Helical" evidence="1">
    <location>
        <begin position="330"/>
        <end position="355"/>
    </location>
</feature>
<name>A0A2T5LP02_9EURO</name>
<dbReference type="RefSeq" id="XP_040749387.1">
    <property type="nucleotide sequence ID" value="XM_040895587.1"/>
</dbReference>
<protein>
    <submittedName>
        <fullName evidence="2">Uncharacterized protein</fullName>
    </submittedName>
</protein>
<evidence type="ECO:0000313" key="2">
    <source>
        <dbReference type="EMBL" id="PTU17995.1"/>
    </source>
</evidence>
<proteinExistence type="predicted"/>
<reference evidence="2 3" key="1">
    <citation type="journal article" date="2018" name="Proc. Natl. Acad. Sci. U.S.A.">
        <title>Linking secondary metabolites to gene clusters through genome sequencing of six diverse Aspergillus species.</title>
        <authorList>
            <person name="Kaerboelling I."/>
            <person name="Vesth T.C."/>
            <person name="Frisvad J.C."/>
            <person name="Nybo J.L."/>
            <person name="Theobald S."/>
            <person name="Kuo A."/>
            <person name="Bowyer P."/>
            <person name="Matsuda Y."/>
            <person name="Mondo S."/>
            <person name="Lyhne E.K."/>
            <person name="Kogle M.E."/>
            <person name="Clum A."/>
            <person name="Lipzen A."/>
            <person name="Salamov A."/>
            <person name="Ngan C.Y."/>
            <person name="Daum C."/>
            <person name="Chiniquy J."/>
            <person name="Barry K."/>
            <person name="LaButti K."/>
            <person name="Haridas S."/>
            <person name="Simmons B.A."/>
            <person name="Magnuson J.K."/>
            <person name="Mortensen U.H."/>
            <person name="Larsen T.O."/>
            <person name="Grigoriev I.V."/>
            <person name="Baker S.E."/>
            <person name="Andersen M.R."/>
        </authorList>
    </citation>
    <scope>NUCLEOTIDE SEQUENCE [LARGE SCALE GENOMIC DNA]</scope>
    <source>
        <strain evidence="2 3">IBT 24754</strain>
    </source>
</reference>
<dbReference type="AlphaFoldDB" id="A0A2T5LP02"/>
<feature type="transmembrane region" description="Helical" evidence="1">
    <location>
        <begin position="126"/>
        <end position="146"/>
    </location>
</feature>
<feature type="transmembrane region" description="Helical" evidence="1">
    <location>
        <begin position="200"/>
        <end position="223"/>
    </location>
</feature>
<keyword evidence="1" id="KW-0812">Transmembrane</keyword>
<dbReference type="OrthoDB" id="2896006at2759"/>
<evidence type="ECO:0000256" key="1">
    <source>
        <dbReference type="SAM" id="Phobius"/>
    </source>
</evidence>
<sequence>MAISHLVRRGVEVVANTVKDGHPGNQTPDIQVGSPWLASLLLVTVLAFVYAIFSIEYTYGLLIPALAAVEDSNPDLYVRVEADPTLKNSGDPAGLETAAAAPSPITSKLRTTVCHLRARAGRRSRFRGIGMFLLYTFAEGFLNSIIPLSRNFILGRFIANFAIAILLANLKVAWVHIVISEPSSKRFYQRIPSFRDLRKIVPAAIFEYLLTNGVAYATLVAIKCIHGLDDYDGVLRGTPSSPIAFRSAMNVISITAFVSWLTSIPARAIFIRVAASMLPEEDEAIVPFDRSFGGKVVPGVVGAGVLSISDAWKTFDWDGRKRYLKALFKAVTIEFSVAVFFGLIFTAEILGGALVCKPKN</sequence>
<gene>
    <name evidence="2" type="ORF">P175DRAFT_0484929</name>
</gene>
<dbReference type="EMBL" id="MSFN02000008">
    <property type="protein sequence ID" value="PTU17995.1"/>
    <property type="molecule type" value="Genomic_DNA"/>
</dbReference>